<dbReference type="NCBIfam" id="TIGR00229">
    <property type="entry name" value="sensory_box"/>
    <property type="match status" value="3"/>
</dbReference>
<dbReference type="CDD" id="cd00082">
    <property type="entry name" value="HisKA"/>
    <property type="match status" value="1"/>
</dbReference>
<dbReference type="PANTHER" id="PTHR44757">
    <property type="entry name" value="DIGUANYLATE CYCLASE DGCP"/>
    <property type="match status" value="1"/>
</dbReference>
<accession>A0AA97FB04</accession>
<dbReference type="PROSITE" id="PS50112">
    <property type="entry name" value="PAS"/>
    <property type="match status" value="1"/>
</dbReference>
<dbReference type="SMART" id="SM00388">
    <property type="entry name" value="HisKA"/>
    <property type="match status" value="1"/>
</dbReference>
<dbReference type="SUPFAM" id="SSF55785">
    <property type="entry name" value="PYP-like sensor domain (PAS domain)"/>
    <property type="match status" value="3"/>
</dbReference>
<evidence type="ECO:0000313" key="2">
    <source>
        <dbReference type="EMBL" id="WOF16090.1"/>
    </source>
</evidence>
<dbReference type="Pfam" id="PF13596">
    <property type="entry name" value="PAS_10"/>
    <property type="match status" value="1"/>
</dbReference>
<dbReference type="GO" id="GO:0000155">
    <property type="term" value="F:phosphorelay sensor kinase activity"/>
    <property type="evidence" value="ECO:0007669"/>
    <property type="project" value="InterPro"/>
</dbReference>
<dbReference type="KEGG" id="mefw:F1737_04900"/>
<evidence type="ECO:0000313" key="3">
    <source>
        <dbReference type="Proteomes" id="UP001301797"/>
    </source>
</evidence>
<dbReference type="CDD" id="cd00130">
    <property type="entry name" value="PAS"/>
    <property type="match status" value="3"/>
</dbReference>
<dbReference type="InterPro" id="IPR052155">
    <property type="entry name" value="Biofilm_reg_signaling"/>
</dbReference>
<dbReference type="Pfam" id="PF08448">
    <property type="entry name" value="PAS_4"/>
    <property type="match status" value="1"/>
</dbReference>
<protein>
    <submittedName>
        <fullName evidence="2">PAS domain S-box protein</fullName>
    </submittedName>
</protein>
<name>A0AA97FB04_9EURY</name>
<dbReference type="SMART" id="SM00091">
    <property type="entry name" value="PAS"/>
    <property type="match status" value="3"/>
</dbReference>
<dbReference type="Proteomes" id="UP001301797">
    <property type="component" value="Chromosome"/>
</dbReference>
<organism evidence="2 3">
    <name type="scientific">Methanochimaera problematica</name>
    <dbReference type="NCBI Taxonomy" id="2609417"/>
    <lineage>
        <taxon>Archaea</taxon>
        <taxon>Methanobacteriati</taxon>
        <taxon>Methanobacteriota</taxon>
        <taxon>Stenosarchaea group</taxon>
        <taxon>Methanomicrobia</taxon>
        <taxon>Methanomicrobiales</taxon>
        <taxon>Methanomicrobiaceae</taxon>
        <taxon>Methanochimaera</taxon>
    </lineage>
</organism>
<dbReference type="InterPro" id="IPR013656">
    <property type="entry name" value="PAS_4"/>
</dbReference>
<dbReference type="PANTHER" id="PTHR44757:SF2">
    <property type="entry name" value="BIOFILM ARCHITECTURE MAINTENANCE PROTEIN MBAA"/>
    <property type="match status" value="1"/>
</dbReference>
<gene>
    <name evidence="2" type="ORF">F1737_04900</name>
</gene>
<sequence length="487" mass="56683">MSDANSSDLWLKSESKKDLKFDLILNSLKQEFPQNSESDFITLMCSSFQNSVDETYWVTKEKKVILANKKACYTLGYNIEEILGKNFGEIRIDIDDDFTFSTLWDRLKSRNIIHYEIKHKKSDGTYYDVESHAKRYCLNNIEFICIFSRDISERKKYENILKESENEKTAIINAVHENVIYYDKDLSIKWINEKPAEAVGKKPEDIIGKKCYTFSHNGECECSECTIKKVIKTGQSLVEEKYKSSGRCLEISGYPVYDNCGNITGAVESILDITRRKNTEIALQTREKQYKELFTTMTNAFALHEIITDDQNVPVDYRFLEVNPAFEEMSGIKAADITGRTFLEVFPMGRKGMIDKYSHVALTGESVSFTDYNPVFEKHHNIYAYSPRKGQFATVFTDITDVVKLKNEQKISLDQINKNLEELAILNDEIRNPLQAIMGYIMLEDFKYSEKVISQIEIIDKLVNRLDQRWLESEKIRDFLRKHYDFE</sequence>
<reference evidence="2 3" key="1">
    <citation type="submission" date="2019-09" db="EMBL/GenBank/DDBJ databases">
        <title>The complete genome of Methanoplanus sp. FWC-SCC4.</title>
        <authorList>
            <person name="Chen S.-C."/>
            <person name="Zhou Y.-Z."/>
            <person name="Lai M.-C."/>
        </authorList>
    </citation>
    <scope>NUCLEOTIDE SEQUENCE [LARGE SCALE GENOMIC DNA]</scope>
    <source>
        <strain evidence="2 3">FWC-SCC4</strain>
    </source>
</reference>
<feature type="domain" description="PAS" evidence="1">
    <location>
        <begin position="164"/>
        <end position="234"/>
    </location>
</feature>
<dbReference type="AlphaFoldDB" id="A0AA97FB04"/>
<dbReference type="EMBL" id="CP043875">
    <property type="protein sequence ID" value="WOF16090.1"/>
    <property type="molecule type" value="Genomic_DNA"/>
</dbReference>
<proteinExistence type="predicted"/>
<evidence type="ECO:0000259" key="1">
    <source>
        <dbReference type="PROSITE" id="PS50112"/>
    </source>
</evidence>
<dbReference type="InterPro" id="IPR000014">
    <property type="entry name" value="PAS"/>
</dbReference>
<dbReference type="Gene3D" id="3.30.450.20">
    <property type="entry name" value="PAS domain"/>
    <property type="match status" value="3"/>
</dbReference>
<dbReference type="Pfam" id="PF13426">
    <property type="entry name" value="PAS_9"/>
    <property type="match status" value="1"/>
</dbReference>
<dbReference type="InterPro" id="IPR003661">
    <property type="entry name" value="HisK_dim/P_dom"/>
</dbReference>
<keyword evidence="3" id="KW-1185">Reference proteome</keyword>
<dbReference type="InterPro" id="IPR035965">
    <property type="entry name" value="PAS-like_dom_sf"/>
</dbReference>